<evidence type="ECO:0000313" key="3">
    <source>
        <dbReference type="EMBL" id="KAL1278266.1"/>
    </source>
</evidence>
<dbReference type="Pfam" id="PF17921">
    <property type="entry name" value="Integrase_H2C2"/>
    <property type="match status" value="1"/>
</dbReference>
<reference evidence="3 4" key="1">
    <citation type="submission" date="2023-09" db="EMBL/GenBank/DDBJ databases">
        <authorList>
            <person name="Wang M."/>
        </authorList>
    </citation>
    <scope>NUCLEOTIDE SEQUENCE [LARGE SCALE GENOMIC DNA]</scope>
    <source>
        <strain evidence="3">GT-2023</strain>
        <tissue evidence="3">Liver</tissue>
    </source>
</reference>
<name>A0ABR3NN76_9TELE</name>
<dbReference type="InterPro" id="IPR041588">
    <property type="entry name" value="Integrase_H2C2"/>
</dbReference>
<dbReference type="InterPro" id="IPR050951">
    <property type="entry name" value="Retrovirus_Pol_polyprotein"/>
</dbReference>
<evidence type="ECO:0000259" key="2">
    <source>
        <dbReference type="Pfam" id="PF17921"/>
    </source>
</evidence>
<evidence type="ECO:0000313" key="4">
    <source>
        <dbReference type="Proteomes" id="UP001558613"/>
    </source>
</evidence>
<organism evidence="3 4">
    <name type="scientific">Cirrhinus molitorella</name>
    <name type="common">mud carp</name>
    <dbReference type="NCBI Taxonomy" id="172907"/>
    <lineage>
        <taxon>Eukaryota</taxon>
        <taxon>Metazoa</taxon>
        <taxon>Chordata</taxon>
        <taxon>Craniata</taxon>
        <taxon>Vertebrata</taxon>
        <taxon>Euteleostomi</taxon>
        <taxon>Actinopterygii</taxon>
        <taxon>Neopterygii</taxon>
        <taxon>Teleostei</taxon>
        <taxon>Ostariophysi</taxon>
        <taxon>Cypriniformes</taxon>
        <taxon>Cyprinidae</taxon>
        <taxon>Labeoninae</taxon>
        <taxon>Labeonini</taxon>
        <taxon>Cirrhinus</taxon>
    </lineage>
</organism>
<dbReference type="PANTHER" id="PTHR37984:SF15">
    <property type="entry name" value="INTEGRASE CATALYTIC DOMAIN-CONTAINING PROTEIN"/>
    <property type="match status" value="1"/>
</dbReference>
<dbReference type="Proteomes" id="UP001558613">
    <property type="component" value="Unassembled WGS sequence"/>
</dbReference>
<feature type="domain" description="Integrase zinc-binding" evidence="2">
    <location>
        <begin position="171"/>
        <end position="216"/>
    </location>
</feature>
<protein>
    <recommendedName>
        <fullName evidence="1">Gypsy retrotransposon integrase-like protein 1</fullName>
    </recommendedName>
</protein>
<gene>
    <name evidence="3" type="ORF">QQF64_024939</name>
</gene>
<keyword evidence="4" id="KW-1185">Reference proteome</keyword>
<accession>A0ABR3NN76</accession>
<evidence type="ECO:0000256" key="1">
    <source>
        <dbReference type="ARBA" id="ARBA00039658"/>
    </source>
</evidence>
<comment type="caution">
    <text evidence="3">The sequence shown here is derived from an EMBL/GenBank/DDBJ whole genome shotgun (WGS) entry which is preliminary data.</text>
</comment>
<dbReference type="EMBL" id="JAYMGO010000003">
    <property type="protein sequence ID" value="KAL1278266.1"/>
    <property type="molecule type" value="Genomic_DNA"/>
</dbReference>
<dbReference type="Gene3D" id="1.10.340.70">
    <property type="match status" value="1"/>
</dbReference>
<proteinExistence type="predicted"/>
<sequence>MSTAKLNAVGHRWVGELSDYPFDIKYRLGKVNIDADTLSRIPLDMEKYVIECTEDLSSEVVQAVWDGTHVAKKKDVAWIAALSISSIDTDQPSVYSLLPSISKAELSRAQREDPVISKIVKMKEDVKVPDDKMKKEVTGAARKLLYEWNKLLLEDGCLYRQNNERKQLVLPAQYKQLVLEYLHDNMGHVGTERVLHLMRERFYWPFMKQEVEEYITRKCPCIK</sequence>
<dbReference type="PANTHER" id="PTHR37984">
    <property type="entry name" value="PROTEIN CBG26694"/>
    <property type="match status" value="1"/>
</dbReference>